<name>A0A2P2KSH9_RHIMU</name>
<dbReference type="AlphaFoldDB" id="A0A2P2KSH9"/>
<accession>A0A2P2KSH9</accession>
<dbReference type="EMBL" id="GGEC01028174">
    <property type="protein sequence ID" value="MBX08658.1"/>
    <property type="molecule type" value="Transcribed_RNA"/>
</dbReference>
<protein>
    <submittedName>
        <fullName evidence="1">Uncharacterized protein</fullName>
    </submittedName>
</protein>
<proteinExistence type="predicted"/>
<sequence length="80" mass="9059">MPLLLKVQIPNINNYECPLTLEYPSGNHKVSKSLNNIFINAKGSTTDHTLCTWLLSIHIQNATSPVIINRFLAFIHWTPT</sequence>
<organism evidence="1">
    <name type="scientific">Rhizophora mucronata</name>
    <name type="common">Asiatic mangrove</name>
    <dbReference type="NCBI Taxonomy" id="61149"/>
    <lineage>
        <taxon>Eukaryota</taxon>
        <taxon>Viridiplantae</taxon>
        <taxon>Streptophyta</taxon>
        <taxon>Embryophyta</taxon>
        <taxon>Tracheophyta</taxon>
        <taxon>Spermatophyta</taxon>
        <taxon>Magnoliopsida</taxon>
        <taxon>eudicotyledons</taxon>
        <taxon>Gunneridae</taxon>
        <taxon>Pentapetalae</taxon>
        <taxon>rosids</taxon>
        <taxon>fabids</taxon>
        <taxon>Malpighiales</taxon>
        <taxon>Rhizophoraceae</taxon>
        <taxon>Rhizophora</taxon>
    </lineage>
</organism>
<reference evidence="1" key="1">
    <citation type="submission" date="2018-02" db="EMBL/GenBank/DDBJ databases">
        <title>Rhizophora mucronata_Transcriptome.</title>
        <authorList>
            <person name="Meera S.P."/>
            <person name="Sreeshan A."/>
            <person name="Augustine A."/>
        </authorList>
    </citation>
    <scope>NUCLEOTIDE SEQUENCE</scope>
    <source>
        <tissue evidence="1">Leaf</tissue>
    </source>
</reference>
<evidence type="ECO:0000313" key="1">
    <source>
        <dbReference type="EMBL" id="MBX08658.1"/>
    </source>
</evidence>